<feature type="domain" description="Isochorismatase-like" evidence="3">
    <location>
        <begin position="4"/>
        <end position="143"/>
    </location>
</feature>
<dbReference type="SUPFAM" id="SSF52499">
    <property type="entry name" value="Isochorismatase-like hydrolases"/>
    <property type="match status" value="1"/>
</dbReference>
<keyword evidence="2 4" id="KW-0378">Hydrolase</keyword>
<protein>
    <submittedName>
        <fullName evidence="4">Cysteine hydrolase family protein</fullName>
        <ecNumber evidence="4">3.-.-.-</ecNumber>
    </submittedName>
</protein>
<dbReference type="RefSeq" id="WP_377929871.1">
    <property type="nucleotide sequence ID" value="NZ_JBHUEM010000046.1"/>
</dbReference>
<dbReference type="EC" id="3.-.-.-" evidence="4"/>
<gene>
    <name evidence="4" type="ORF">ACFSCX_19235</name>
</gene>
<dbReference type="PANTHER" id="PTHR43540:SF14">
    <property type="entry name" value="ISOCHORISMATASE"/>
    <property type="match status" value="1"/>
</dbReference>
<organism evidence="4 5">
    <name type="scientific">Bacillus salitolerans</name>
    <dbReference type="NCBI Taxonomy" id="1437434"/>
    <lineage>
        <taxon>Bacteria</taxon>
        <taxon>Bacillati</taxon>
        <taxon>Bacillota</taxon>
        <taxon>Bacilli</taxon>
        <taxon>Bacillales</taxon>
        <taxon>Bacillaceae</taxon>
        <taxon>Bacillus</taxon>
    </lineage>
</organism>
<dbReference type="CDD" id="cd01014">
    <property type="entry name" value="nicotinamidase_related"/>
    <property type="match status" value="1"/>
</dbReference>
<dbReference type="InterPro" id="IPR000868">
    <property type="entry name" value="Isochorismatase-like_dom"/>
</dbReference>
<accession>A0ABW4LW50</accession>
<dbReference type="Proteomes" id="UP001597214">
    <property type="component" value="Unassembled WGS sequence"/>
</dbReference>
<name>A0ABW4LW50_9BACI</name>
<sequence>MKKALLIIDVQNGMFQKDNVVYKGERLLQNLNNLIFQARNNSTPIFFIQHHAPAGKPLEFGTKGWEIHPEITPNSQDVIIQKTTPDSFFKTSLDEELKKQGIEHLVIAGIQTEACVDTTCRRAFSMEYKVTLASDTHSTWDSKDITAQQIINHHNGVLRWFADVNPSKDIIF</sequence>
<proteinExistence type="inferred from homology"/>
<evidence type="ECO:0000256" key="1">
    <source>
        <dbReference type="ARBA" id="ARBA00006336"/>
    </source>
</evidence>
<dbReference type="EMBL" id="JBHUEM010000046">
    <property type="protein sequence ID" value="MFD1738657.1"/>
    <property type="molecule type" value="Genomic_DNA"/>
</dbReference>
<reference evidence="5" key="1">
    <citation type="journal article" date="2019" name="Int. J. Syst. Evol. Microbiol.">
        <title>The Global Catalogue of Microorganisms (GCM) 10K type strain sequencing project: providing services to taxonomists for standard genome sequencing and annotation.</title>
        <authorList>
            <consortium name="The Broad Institute Genomics Platform"/>
            <consortium name="The Broad Institute Genome Sequencing Center for Infectious Disease"/>
            <person name="Wu L."/>
            <person name="Ma J."/>
        </authorList>
    </citation>
    <scope>NUCLEOTIDE SEQUENCE [LARGE SCALE GENOMIC DNA]</scope>
    <source>
        <strain evidence="5">CCUG 49339</strain>
    </source>
</reference>
<evidence type="ECO:0000313" key="5">
    <source>
        <dbReference type="Proteomes" id="UP001597214"/>
    </source>
</evidence>
<comment type="caution">
    <text evidence="4">The sequence shown here is derived from an EMBL/GenBank/DDBJ whole genome shotgun (WGS) entry which is preliminary data.</text>
</comment>
<dbReference type="Pfam" id="PF00857">
    <property type="entry name" value="Isochorismatase"/>
    <property type="match status" value="1"/>
</dbReference>
<keyword evidence="5" id="KW-1185">Reference proteome</keyword>
<comment type="similarity">
    <text evidence="1">Belongs to the isochorismatase family.</text>
</comment>
<dbReference type="InterPro" id="IPR036380">
    <property type="entry name" value="Isochorismatase-like_sf"/>
</dbReference>
<evidence type="ECO:0000256" key="2">
    <source>
        <dbReference type="ARBA" id="ARBA00022801"/>
    </source>
</evidence>
<dbReference type="Gene3D" id="3.40.50.850">
    <property type="entry name" value="Isochorismatase-like"/>
    <property type="match status" value="1"/>
</dbReference>
<evidence type="ECO:0000259" key="3">
    <source>
        <dbReference type="Pfam" id="PF00857"/>
    </source>
</evidence>
<dbReference type="InterPro" id="IPR050272">
    <property type="entry name" value="Isochorismatase-like_hydrls"/>
</dbReference>
<evidence type="ECO:0000313" key="4">
    <source>
        <dbReference type="EMBL" id="MFD1738657.1"/>
    </source>
</evidence>
<dbReference type="GO" id="GO:0016787">
    <property type="term" value="F:hydrolase activity"/>
    <property type="evidence" value="ECO:0007669"/>
    <property type="project" value="UniProtKB-KW"/>
</dbReference>
<dbReference type="PANTHER" id="PTHR43540">
    <property type="entry name" value="PEROXYUREIDOACRYLATE/UREIDOACRYLATE AMIDOHYDROLASE-RELATED"/>
    <property type="match status" value="1"/>
</dbReference>